<protein>
    <recommendedName>
        <fullName evidence="5">Ribosome maturation factor RimM</fullName>
    </recommendedName>
</protein>
<dbReference type="PANTHER" id="PTHR33692">
    <property type="entry name" value="RIBOSOME MATURATION FACTOR RIMM"/>
    <property type="match status" value="1"/>
</dbReference>
<dbReference type="Gene3D" id="2.30.30.240">
    <property type="entry name" value="PRC-barrel domain"/>
    <property type="match status" value="1"/>
</dbReference>
<reference evidence="8 9" key="1">
    <citation type="submission" date="2020-02" db="EMBL/GenBank/DDBJ databases">
        <authorList>
            <person name="Kim Y.B."/>
            <person name="Roh S.W."/>
        </authorList>
    </citation>
    <scope>NUCLEOTIDE SEQUENCE [LARGE SCALE GENOMIC DNA]</scope>
    <source>
        <strain evidence="8 9">DSM 103574</strain>
    </source>
</reference>
<dbReference type="GO" id="GO:0005840">
    <property type="term" value="C:ribosome"/>
    <property type="evidence" value="ECO:0007669"/>
    <property type="project" value="InterPro"/>
</dbReference>
<comment type="subunit">
    <text evidence="5">Binds ribosomal protein uS19.</text>
</comment>
<keyword evidence="2 5" id="KW-0690">Ribosome biogenesis</keyword>
<dbReference type="GO" id="GO:0043022">
    <property type="term" value="F:ribosome binding"/>
    <property type="evidence" value="ECO:0007669"/>
    <property type="project" value="InterPro"/>
</dbReference>
<accession>A0A858BVS9</accession>
<dbReference type="EMBL" id="CP048649">
    <property type="protein sequence ID" value="QIB69010.1"/>
    <property type="molecule type" value="Genomic_DNA"/>
</dbReference>
<dbReference type="Pfam" id="PF01782">
    <property type="entry name" value="RimM"/>
    <property type="match status" value="1"/>
</dbReference>
<feature type="domain" description="RimM N-terminal" evidence="6">
    <location>
        <begin position="6"/>
        <end position="81"/>
    </location>
</feature>
<dbReference type="HAMAP" id="MF_00014">
    <property type="entry name" value="Ribosome_mat_RimM"/>
    <property type="match status" value="1"/>
</dbReference>
<evidence type="ECO:0000256" key="3">
    <source>
        <dbReference type="ARBA" id="ARBA00022552"/>
    </source>
</evidence>
<sequence length="165" mass="19129">MEKIKIGQIVNAVALKGEVKVYHYSDSKERFEDLTYIYIEEKKTTIQQVRYMKDLAILKLEGVDDRDGAEALKGRDVYIDEGQLRQLPEGTYYIRDLIGLEVRDQEEAHLGRLKNVIQNRAQDLYEIELENGKVALIPAVAEFLLDINMEQKYIKVRLIEGLLDL</sequence>
<dbReference type="GO" id="GO:0042274">
    <property type="term" value="P:ribosomal small subunit biogenesis"/>
    <property type="evidence" value="ECO:0007669"/>
    <property type="project" value="UniProtKB-UniRule"/>
</dbReference>
<dbReference type="NCBIfam" id="TIGR02273">
    <property type="entry name" value="16S_RimM"/>
    <property type="match status" value="1"/>
</dbReference>
<evidence type="ECO:0000313" key="8">
    <source>
        <dbReference type="EMBL" id="QIB69010.1"/>
    </source>
</evidence>
<dbReference type="KEGG" id="abut:Ami103574_06585"/>
<evidence type="ECO:0000256" key="1">
    <source>
        <dbReference type="ARBA" id="ARBA00022490"/>
    </source>
</evidence>
<comment type="domain">
    <text evidence="5">The PRC barrel domain binds ribosomal protein uS19.</text>
</comment>
<evidence type="ECO:0000259" key="7">
    <source>
        <dbReference type="Pfam" id="PF24986"/>
    </source>
</evidence>
<feature type="domain" description="Ribosome maturation factor RimM PRC barrel" evidence="7">
    <location>
        <begin position="96"/>
        <end position="162"/>
    </location>
</feature>
<gene>
    <name evidence="5 8" type="primary">rimM</name>
    <name evidence="8" type="ORF">Ami103574_06585</name>
</gene>
<evidence type="ECO:0000256" key="4">
    <source>
        <dbReference type="ARBA" id="ARBA00023186"/>
    </source>
</evidence>
<evidence type="ECO:0000256" key="5">
    <source>
        <dbReference type="HAMAP-Rule" id="MF_00014"/>
    </source>
</evidence>
<dbReference type="Gene3D" id="2.40.30.60">
    <property type="entry name" value="RimM"/>
    <property type="match status" value="1"/>
</dbReference>
<organism evidence="8 9">
    <name type="scientific">Aminipila butyrica</name>
    <dbReference type="NCBI Taxonomy" id="433296"/>
    <lineage>
        <taxon>Bacteria</taxon>
        <taxon>Bacillati</taxon>
        <taxon>Bacillota</taxon>
        <taxon>Clostridia</taxon>
        <taxon>Peptostreptococcales</taxon>
        <taxon>Anaerovoracaceae</taxon>
        <taxon>Aminipila</taxon>
    </lineage>
</organism>
<dbReference type="SUPFAM" id="SSF50346">
    <property type="entry name" value="PRC-barrel domain"/>
    <property type="match status" value="1"/>
</dbReference>
<keyword evidence="4 5" id="KW-0143">Chaperone</keyword>
<keyword evidence="1 5" id="KW-0963">Cytoplasm</keyword>
<proteinExistence type="inferred from homology"/>
<comment type="function">
    <text evidence="5">An accessory protein needed during the final step in the assembly of 30S ribosomal subunit, possibly for assembly of the head region. Essential for efficient processing of 16S rRNA. May be needed both before and after RbfA during the maturation of 16S rRNA. It has affinity for free ribosomal 30S subunits but not for 70S ribosomes.</text>
</comment>
<evidence type="ECO:0000259" key="6">
    <source>
        <dbReference type="Pfam" id="PF01782"/>
    </source>
</evidence>
<dbReference type="InterPro" id="IPR011961">
    <property type="entry name" value="RimM"/>
</dbReference>
<comment type="subcellular location">
    <subcellularLocation>
        <location evidence="5">Cytoplasm</location>
    </subcellularLocation>
</comment>
<dbReference type="InterPro" id="IPR002676">
    <property type="entry name" value="RimM_N"/>
</dbReference>
<dbReference type="PANTHER" id="PTHR33692:SF1">
    <property type="entry name" value="RIBOSOME MATURATION FACTOR RIMM"/>
    <property type="match status" value="1"/>
</dbReference>
<keyword evidence="3 5" id="KW-0698">rRNA processing</keyword>
<evidence type="ECO:0000313" key="9">
    <source>
        <dbReference type="Proteomes" id="UP000466848"/>
    </source>
</evidence>
<name>A0A858BVS9_9FIRM</name>
<evidence type="ECO:0000256" key="2">
    <source>
        <dbReference type="ARBA" id="ARBA00022517"/>
    </source>
</evidence>
<dbReference type="RefSeq" id="WP_163065888.1">
    <property type="nucleotide sequence ID" value="NZ_CP048649.1"/>
</dbReference>
<dbReference type="GO" id="GO:0006364">
    <property type="term" value="P:rRNA processing"/>
    <property type="evidence" value="ECO:0007669"/>
    <property type="project" value="UniProtKB-UniRule"/>
</dbReference>
<dbReference type="InterPro" id="IPR036976">
    <property type="entry name" value="RimM_N_sf"/>
</dbReference>
<dbReference type="GO" id="GO:0005737">
    <property type="term" value="C:cytoplasm"/>
    <property type="evidence" value="ECO:0007669"/>
    <property type="project" value="UniProtKB-SubCell"/>
</dbReference>
<keyword evidence="9" id="KW-1185">Reference proteome</keyword>
<dbReference type="AlphaFoldDB" id="A0A858BVS9"/>
<dbReference type="Pfam" id="PF24986">
    <property type="entry name" value="PRC_RimM"/>
    <property type="match status" value="1"/>
</dbReference>
<comment type="similarity">
    <text evidence="5">Belongs to the RimM family.</text>
</comment>
<dbReference type="Proteomes" id="UP000466848">
    <property type="component" value="Chromosome"/>
</dbReference>
<dbReference type="InterPro" id="IPR011033">
    <property type="entry name" value="PRC_barrel-like_sf"/>
</dbReference>
<dbReference type="SUPFAM" id="SSF50447">
    <property type="entry name" value="Translation proteins"/>
    <property type="match status" value="1"/>
</dbReference>
<dbReference type="InterPro" id="IPR009000">
    <property type="entry name" value="Transl_B-barrel_sf"/>
</dbReference>
<dbReference type="InterPro" id="IPR056792">
    <property type="entry name" value="PRC_RimM"/>
</dbReference>